<dbReference type="GO" id="GO:0005737">
    <property type="term" value="C:cytoplasm"/>
    <property type="evidence" value="ECO:0007669"/>
    <property type="project" value="TreeGrafter"/>
</dbReference>
<proteinExistence type="predicted"/>
<dbReference type="Gene3D" id="3.60.21.10">
    <property type="match status" value="1"/>
</dbReference>
<dbReference type="InterPro" id="IPR029052">
    <property type="entry name" value="Metallo-depent_PP-like"/>
</dbReference>
<dbReference type="CDD" id="cd00144">
    <property type="entry name" value="MPP_PPP_family"/>
    <property type="match status" value="1"/>
</dbReference>
<protein>
    <submittedName>
        <fullName evidence="2">Serine/threonine protein phosphatase</fullName>
    </submittedName>
</protein>
<dbReference type="InterPro" id="IPR006186">
    <property type="entry name" value="Ser/Thr-sp_prot-phosphatase"/>
</dbReference>
<dbReference type="Pfam" id="PF00149">
    <property type="entry name" value="Metallophos"/>
    <property type="match status" value="1"/>
</dbReference>
<dbReference type="SUPFAM" id="SSF56300">
    <property type="entry name" value="Metallo-dependent phosphatases"/>
    <property type="match status" value="1"/>
</dbReference>
<reference evidence="2 3" key="1">
    <citation type="journal article" date="2017" name="ISME J.">
        <title>Energy and carbon metabolisms in a deep terrestrial subsurface fluid microbial community.</title>
        <authorList>
            <person name="Momper L."/>
            <person name="Jungbluth S.P."/>
            <person name="Lee M.D."/>
            <person name="Amend J.P."/>
        </authorList>
    </citation>
    <scope>NUCLEOTIDE SEQUENCE [LARGE SCALE GENOMIC DNA]</scope>
    <source>
        <strain evidence="2">SURF_5</strain>
    </source>
</reference>
<comment type="caution">
    <text evidence="2">The sequence shown here is derived from an EMBL/GenBank/DDBJ whole genome shotgun (WGS) entry which is preliminary data.</text>
</comment>
<dbReference type="PANTHER" id="PTHR42850:SF4">
    <property type="entry name" value="ZINC-DEPENDENT ENDOPOLYPHOSPHATASE"/>
    <property type="match status" value="1"/>
</dbReference>
<evidence type="ECO:0000313" key="3">
    <source>
        <dbReference type="Proteomes" id="UP000265882"/>
    </source>
</evidence>
<name>A0A3A4NYB6_ABYX5</name>
<gene>
    <name evidence="2" type="ORF">C4520_08665</name>
</gene>
<feature type="domain" description="Calcineurin-like phosphoesterase" evidence="1">
    <location>
        <begin position="15"/>
        <end position="193"/>
    </location>
</feature>
<evidence type="ECO:0000313" key="2">
    <source>
        <dbReference type="EMBL" id="RJP22120.1"/>
    </source>
</evidence>
<organism evidence="2 3">
    <name type="scientific">Abyssobacteria bacterium (strain SURF_5)</name>
    <dbReference type="NCBI Taxonomy" id="2093360"/>
    <lineage>
        <taxon>Bacteria</taxon>
        <taxon>Pseudomonadati</taxon>
        <taxon>Candidatus Hydrogenedentota</taxon>
        <taxon>Candidatus Abyssobacteria</taxon>
    </lineage>
</organism>
<sequence length="227" mass="26018">MDDILAKTDNVCGKKIFAVGDIHGQYEKLINLMSVLPWNREQDILVFLGDYIDRGKKSKEVVEYLIELEKKGGKIVFLLGNHEKLLTDYYYSGSDYDLKLWRSFGGWQTIQSYTRGAGVWGRPSFLPHAHLDFFRRLLPYYETDDYIFVHAGLREGIPLDEQKLDDLLWIRRSFVEGNHSFSKTIIFGHTPVRTPYVSSDKIGIDTGAGQGNVLTAVELPSLKFYQA</sequence>
<dbReference type="GO" id="GO:0016791">
    <property type="term" value="F:phosphatase activity"/>
    <property type="evidence" value="ECO:0007669"/>
    <property type="project" value="TreeGrafter"/>
</dbReference>
<dbReference type="EMBL" id="QZKU01000061">
    <property type="protein sequence ID" value="RJP22120.1"/>
    <property type="molecule type" value="Genomic_DNA"/>
</dbReference>
<accession>A0A3A4NYB6</accession>
<dbReference type="AlphaFoldDB" id="A0A3A4NYB6"/>
<dbReference type="InterPro" id="IPR050126">
    <property type="entry name" value="Ap4A_hydrolase"/>
</dbReference>
<dbReference type="PANTHER" id="PTHR42850">
    <property type="entry name" value="METALLOPHOSPHOESTERASE"/>
    <property type="match status" value="1"/>
</dbReference>
<dbReference type="Proteomes" id="UP000265882">
    <property type="component" value="Unassembled WGS sequence"/>
</dbReference>
<evidence type="ECO:0000259" key="1">
    <source>
        <dbReference type="Pfam" id="PF00149"/>
    </source>
</evidence>
<dbReference type="GO" id="GO:0110154">
    <property type="term" value="P:RNA decapping"/>
    <property type="evidence" value="ECO:0007669"/>
    <property type="project" value="TreeGrafter"/>
</dbReference>
<dbReference type="PRINTS" id="PR00114">
    <property type="entry name" value="STPHPHTASE"/>
</dbReference>
<dbReference type="InterPro" id="IPR004843">
    <property type="entry name" value="Calcineurin-like_PHP"/>
</dbReference>
<dbReference type="GO" id="GO:0008803">
    <property type="term" value="F:bis(5'-nucleosyl)-tetraphosphatase (symmetrical) activity"/>
    <property type="evidence" value="ECO:0007669"/>
    <property type="project" value="TreeGrafter"/>
</dbReference>